<keyword evidence="4" id="KW-1185">Reference proteome</keyword>
<proteinExistence type="predicted"/>
<dbReference type="RefSeq" id="WP_157525083.1">
    <property type="nucleotide sequence ID" value="NZ_CP066775.1"/>
</dbReference>
<dbReference type="Pfam" id="PF00583">
    <property type="entry name" value="Acetyltransf_1"/>
    <property type="match status" value="1"/>
</dbReference>
<keyword evidence="2" id="KW-0012">Acyltransferase</keyword>
<dbReference type="PANTHER" id="PTHR43877:SF2">
    <property type="entry name" value="AMINOALKYLPHOSPHONATE N-ACETYLTRANSFERASE-RELATED"/>
    <property type="match status" value="1"/>
</dbReference>
<organism evidence="3 4">
    <name type="scientific">Mucilaginibacter ginkgonis</name>
    <dbReference type="NCBI Taxonomy" id="2682091"/>
    <lineage>
        <taxon>Bacteria</taxon>
        <taxon>Pseudomonadati</taxon>
        <taxon>Bacteroidota</taxon>
        <taxon>Sphingobacteriia</taxon>
        <taxon>Sphingobacteriales</taxon>
        <taxon>Sphingobacteriaceae</taxon>
        <taxon>Mucilaginibacter</taxon>
    </lineage>
</organism>
<evidence type="ECO:0000313" key="3">
    <source>
        <dbReference type="EMBL" id="QQL49795.1"/>
    </source>
</evidence>
<keyword evidence="1 3" id="KW-0808">Transferase</keyword>
<sequence length="150" mass="16667">MTTTLKRTNSTNADFLSLVAKLDAELVDMYGEQMDFYGQYNKVDKLNNCIVIYDDNVPVACGAFKEYEPGVAEVKRMYVEPGARGKGFSKQVLGALEVWATELGYHQIILETGDQQIPAMALYNSMGYLETENYGQYIGAPSSVCYAKSL</sequence>
<dbReference type="PANTHER" id="PTHR43877">
    <property type="entry name" value="AMINOALKYLPHOSPHONATE N-ACETYLTRANSFERASE-RELATED-RELATED"/>
    <property type="match status" value="1"/>
</dbReference>
<dbReference type="Gene3D" id="3.40.630.30">
    <property type="match status" value="1"/>
</dbReference>
<evidence type="ECO:0000256" key="1">
    <source>
        <dbReference type="ARBA" id="ARBA00022679"/>
    </source>
</evidence>
<reference evidence="3 4" key="1">
    <citation type="submission" date="2020-12" db="EMBL/GenBank/DDBJ databases">
        <title>HMF7856_wgs.fasta genome submission.</title>
        <authorList>
            <person name="Kang H."/>
            <person name="Kim H."/>
            <person name="Joh K."/>
        </authorList>
    </citation>
    <scope>NUCLEOTIDE SEQUENCE [LARGE SCALE GENOMIC DNA]</scope>
    <source>
        <strain evidence="3 4">HMF7856</strain>
    </source>
</reference>
<protein>
    <submittedName>
        <fullName evidence="3">GNAT family N-acetyltransferase</fullName>
    </submittedName>
</protein>
<dbReference type="PROSITE" id="PS51186">
    <property type="entry name" value="GNAT"/>
    <property type="match status" value="1"/>
</dbReference>
<evidence type="ECO:0000256" key="2">
    <source>
        <dbReference type="ARBA" id="ARBA00023315"/>
    </source>
</evidence>
<dbReference type="SUPFAM" id="SSF55729">
    <property type="entry name" value="Acyl-CoA N-acyltransferases (Nat)"/>
    <property type="match status" value="1"/>
</dbReference>
<dbReference type="EMBL" id="CP066775">
    <property type="protein sequence ID" value="QQL49795.1"/>
    <property type="molecule type" value="Genomic_DNA"/>
</dbReference>
<dbReference type="GO" id="GO:0016747">
    <property type="term" value="F:acyltransferase activity, transferring groups other than amino-acyl groups"/>
    <property type="evidence" value="ECO:0007669"/>
    <property type="project" value="InterPro"/>
</dbReference>
<name>A0A6I4ING3_9SPHI</name>
<dbReference type="InterPro" id="IPR000182">
    <property type="entry name" value="GNAT_dom"/>
</dbReference>
<evidence type="ECO:0000313" key="4">
    <source>
        <dbReference type="Proteomes" id="UP000429232"/>
    </source>
</evidence>
<dbReference type="AlphaFoldDB" id="A0A6I4ING3"/>
<dbReference type="Proteomes" id="UP000429232">
    <property type="component" value="Chromosome"/>
</dbReference>
<gene>
    <name evidence="3" type="ORF">GO620_016765</name>
</gene>
<dbReference type="InterPro" id="IPR050832">
    <property type="entry name" value="Bact_Acetyltransf"/>
</dbReference>
<dbReference type="KEGG" id="mgik:GO620_016765"/>
<dbReference type="CDD" id="cd04301">
    <property type="entry name" value="NAT_SF"/>
    <property type="match status" value="1"/>
</dbReference>
<dbReference type="InterPro" id="IPR016181">
    <property type="entry name" value="Acyl_CoA_acyltransferase"/>
</dbReference>
<accession>A0A6I4ING3</accession>